<dbReference type="PANTHER" id="PTHR43289">
    <property type="entry name" value="MITOGEN-ACTIVATED PROTEIN KINASE KINASE KINASE 20-RELATED"/>
    <property type="match status" value="1"/>
</dbReference>
<keyword evidence="3 11" id="KW-0808">Transferase</keyword>
<dbReference type="SMART" id="SM00220">
    <property type="entry name" value="S_TKc"/>
    <property type="match status" value="1"/>
</dbReference>
<dbReference type="PROSITE" id="PS00108">
    <property type="entry name" value="PROTEIN_KINASE_ST"/>
    <property type="match status" value="1"/>
</dbReference>
<reference evidence="11 12" key="1">
    <citation type="journal article" date="2021" name="Int. J. Syst. Evol. Microbiol.">
        <title>Classification of three corynebacterial strains isolated from a small paddock in North Rhine-Westphalia: proposal of &lt;i&gt;Corynebacterium kalinowskii&lt;/i&gt; sp. nov., &lt;i&gt;Corynebacterium comes&lt;/i&gt; sp. nov. and &lt;i&gt;Corynebacterium occultum&lt;/i&gt; sp. nov.</title>
        <authorList>
            <person name="Schaffert L."/>
            <person name="Ruwe M."/>
            <person name="Milse J."/>
            <person name="Hanuschka K."/>
            <person name="Ortseifen V."/>
            <person name="Droste J."/>
            <person name="Brandt D."/>
            <person name="Schl L."/>
            <person name="Kutter Y."/>
            <person name="Vinke S."/>
            <person name="Vieh P."/>
            <person name="Jacob L."/>
            <person name="L N.C."/>
            <person name="Schulte-Berndt E."/>
            <person name="Hain C."/>
            <person name="Linder M."/>
            <person name="Schmidt P."/>
            <person name="Wollenschl L."/>
            <person name="Luttermann T."/>
            <person name="Thieme E."/>
            <person name="Hassa J."/>
            <person name="Haak M."/>
            <person name="Wittchen M."/>
            <person name="Mentz A."/>
            <person name="Persicke M."/>
            <person name="Busche T."/>
            <person name="R C."/>
        </authorList>
    </citation>
    <scope>NUCLEOTIDE SEQUENCE [LARGE SCALE GENOMIC DNA]</scope>
    <source>
        <strain evidence="11 12">2019</strain>
    </source>
</reference>
<dbReference type="RefSeq" id="WP_156226528.1">
    <property type="nucleotide sequence ID" value="NZ_CP046453.1"/>
</dbReference>
<evidence type="ECO:0000256" key="6">
    <source>
        <dbReference type="ARBA" id="ARBA00022840"/>
    </source>
</evidence>
<gene>
    <name evidence="11" type="primary">pknA</name>
    <name evidence="11" type="ORF">CETAM_00170</name>
</gene>
<feature type="region of interest" description="Disordered" evidence="8">
    <location>
        <begin position="281"/>
        <end position="346"/>
    </location>
</feature>
<feature type="region of interest" description="Disordered" evidence="8">
    <location>
        <begin position="427"/>
        <end position="492"/>
    </location>
</feature>
<dbReference type="GO" id="GO:0005524">
    <property type="term" value="F:ATP binding"/>
    <property type="evidence" value="ECO:0007669"/>
    <property type="project" value="UniProtKB-UniRule"/>
</dbReference>
<dbReference type="Gene3D" id="1.10.510.10">
    <property type="entry name" value="Transferase(Phosphotransferase) domain 1"/>
    <property type="match status" value="1"/>
</dbReference>
<dbReference type="InterPro" id="IPR011009">
    <property type="entry name" value="Kinase-like_dom_sf"/>
</dbReference>
<evidence type="ECO:0000313" key="12">
    <source>
        <dbReference type="Proteomes" id="UP000425178"/>
    </source>
</evidence>
<keyword evidence="6 7" id="KW-0067">ATP-binding</keyword>
<evidence type="ECO:0000256" key="1">
    <source>
        <dbReference type="ARBA" id="ARBA00012513"/>
    </source>
</evidence>
<name>A0A6B8W8G7_9CORY</name>
<dbReference type="InterPro" id="IPR017441">
    <property type="entry name" value="Protein_kinase_ATP_BS"/>
</dbReference>
<evidence type="ECO:0000259" key="10">
    <source>
        <dbReference type="PROSITE" id="PS50011"/>
    </source>
</evidence>
<keyword evidence="9" id="KW-0472">Membrane</keyword>
<dbReference type="CDD" id="cd14014">
    <property type="entry name" value="STKc_PknB_like"/>
    <property type="match status" value="1"/>
</dbReference>
<evidence type="ECO:0000313" key="11">
    <source>
        <dbReference type="EMBL" id="QGU03328.1"/>
    </source>
</evidence>
<evidence type="ECO:0000256" key="2">
    <source>
        <dbReference type="ARBA" id="ARBA00022527"/>
    </source>
</evidence>
<dbReference type="SUPFAM" id="SSF56112">
    <property type="entry name" value="Protein kinase-like (PK-like)"/>
    <property type="match status" value="1"/>
</dbReference>
<feature type="domain" description="Protein kinase" evidence="10">
    <location>
        <begin position="18"/>
        <end position="279"/>
    </location>
</feature>
<keyword evidence="4 7" id="KW-0547">Nucleotide-binding</keyword>
<evidence type="ECO:0000256" key="5">
    <source>
        <dbReference type="ARBA" id="ARBA00022777"/>
    </source>
</evidence>
<dbReference type="PROSITE" id="PS00107">
    <property type="entry name" value="PROTEIN_KINASE_ATP"/>
    <property type="match status" value="1"/>
</dbReference>
<dbReference type="Proteomes" id="UP000425178">
    <property type="component" value="Chromosome"/>
</dbReference>
<feature type="transmembrane region" description="Helical" evidence="9">
    <location>
        <begin position="351"/>
        <end position="373"/>
    </location>
</feature>
<evidence type="ECO:0000256" key="3">
    <source>
        <dbReference type="ARBA" id="ARBA00022679"/>
    </source>
</evidence>
<evidence type="ECO:0000256" key="8">
    <source>
        <dbReference type="SAM" id="MobiDB-lite"/>
    </source>
</evidence>
<keyword evidence="12" id="KW-1185">Reference proteome</keyword>
<proteinExistence type="predicted"/>
<dbReference type="InterPro" id="IPR000719">
    <property type="entry name" value="Prot_kinase_dom"/>
</dbReference>
<dbReference type="GO" id="GO:0004674">
    <property type="term" value="F:protein serine/threonine kinase activity"/>
    <property type="evidence" value="ECO:0007669"/>
    <property type="project" value="UniProtKB-KW"/>
</dbReference>
<organism evidence="11 12">
    <name type="scientific">Corynebacterium comes</name>
    <dbReference type="NCBI Taxonomy" id="2675218"/>
    <lineage>
        <taxon>Bacteria</taxon>
        <taxon>Bacillati</taxon>
        <taxon>Actinomycetota</taxon>
        <taxon>Actinomycetes</taxon>
        <taxon>Mycobacteriales</taxon>
        <taxon>Corynebacteriaceae</taxon>
        <taxon>Corynebacterium</taxon>
    </lineage>
</organism>
<feature type="binding site" evidence="7">
    <location>
        <position position="47"/>
    </location>
    <ligand>
        <name>ATP</name>
        <dbReference type="ChEBI" id="CHEBI:30616"/>
    </ligand>
</feature>
<dbReference type="Pfam" id="PF00069">
    <property type="entry name" value="Pkinase"/>
    <property type="match status" value="1"/>
</dbReference>
<dbReference type="AlphaFoldDB" id="A0A6B8W8G7"/>
<evidence type="ECO:0000256" key="7">
    <source>
        <dbReference type="PROSITE-ProRule" id="PRU10141"/>
    </source>
</evidence>
<feature type="compositionally biased region" description="Low complexity" evidence="8">
    <location>
        <begin position="458"/>
        <end position="470"/>
    </location>
</feature>
<dbReference type="InterPro" id="IPR008271">
    <property type="entry name" value="Ser/Thr_kinase_AS"/>
</dbReference>
<dbReference type="KEGG" id="ccoe:CETAM_00170"/>
<keyword evidence="9" id="KW-1133">Transmembrane helix</keyword>
<dbReference type="FunFam" id="1.10.510.10:FF:000021">
    <property type="entry name" value="Serine/threonine protein kinase"/>
    <property type="match status" value="1"/>
</dbReference>
<dbReference type="Gene3D" id="3.30.200.20">
    <property type="entry name" value="Phosphorylase Kinase, domain 1"/>
    <property type="match status" value="1"/>
</dbReference>
<dbReference type="PROSITE" id="PS50011">
    <property type="entry name" value="PROTEIN_KINASE_DOM"/>
    <property type="match status" value="1"/>
</dbReference>
<sequence length="492" mass="52453">MADVEGRDRLQNLIGEDYILQWIIGHGGMSTVWLADDVRHDREVAIKILRPEFSDNREFLDRFRNEAETAELIDSDNVVRTYDYREIPDPAGHTFCFIAMEYVRGESLADMLARENTLDEDLALDVLEQAAHGLSIIHRMDLVHRDIKPGNMMITQNGQVKITDFGIAKAAAAVPLTRTGMVVGTAQYVSPEQAQGREVTAASDVYSLGVVGYEMLAGKRPFIGDSSVSVALAHISQAPPALSTTVSAETRELIGIALRKDPAQRFANGNEMALAVSAVRLGQRPPQPKSAAMTRVAPEPSHTESTRMLGAATHPTTIHPASPASPATPVPVPPTPPRPPAAPRRSGGGGFASGVLLSILIAALAGGAIYLAWQAGLFGGADADPEPMTTPTTTQEIITEWITPTLEEPTLAPVPPTRATITQWVTPTEVPPTPEPSPQPTRQPTPQPSPQPTPQPTPTQTQPAPQPTTANGNPGGADEFLDSPGNLTNGGN</sequence>
<evidence type="ECO:0000256" key="9">
    <source>
        <dbReference type="SAM" id="Phobius"/>
    </source>
</evidence>
<protein>
    <recommendedName>
        <fullName evidence="1">non-specific serine/threonine protein kinase</fullName>
        <ecNumber evidence="1">2.7.11.1</ecNumber>
    </recommendedName>
</protein>
<evidence type="ECO:0000256" key="4">
    <source>
        <dbReference type="ARBA" id="ARBA00022741"/>
    </source>
</evidence>
<keyword evidence="2" id="KW-0723">Serine/threonine-protein kinase</keyword>
<accession>A0A6B8W8G7</accession>
<keyword evidence="9" id="KW-0812">Transmembrane</keyword>
<dbReference type="EMBL" id="CP046453">
    <property type="protein sequence ID" value="QGU03328.1"/>
    <property type="molecule type" value="Genomic_DNA"/>
</dbReference>
<feature type="compositionally biased region" description="Pro residues" evidence="8">
    <location>
        <begin position="326"/>
        <end position="342"/>
    </location>
</feature>
<dbReference type="EC" id="2.7.11.1" evidence="1"/>
<keyword evidence="5 11" id="KW-0418">Kinase</keyword>
<feature type="compositionally biased region" description="Pro residues" evidence="8">
    <location>
        <begin position="429"/>
        <end position="457"/>
    </location>
</feature>
<dbReference type="PANTHER" id="PTHR43289:SF6">
    <property type="entry name" value="SERINE_THREONINE-PROTEIN KINASE NEKL-3"/>
    <property type="match status" value="1"/>
</dbReference>